<gene>
    <name evidence="1" type="ORF">SM436_04890</name>
</gene>
<dbReference type="RefSeq" id="WP_371939349.1">
    <property type="nucleotide sequence ID" value="NZ_JAXCEH010000002.1"/>
</dbReference>
<evidence type="ECO:0008006" key="3">
    <source>
        <dbReference type="Google" id="ProtNLM"/>
    </source>
</evidence>
<evidence type="ECO:0000313" key="2">
    <source>
        <dbReference type="Proteomes" id="UP001569904"/>
    </source>
</evidence>
<dbReference type="Proteomes" id="UP001569904">
    <property type="component" value="Unassembled WGS sequence"/>
</dbReference>
<sequence length="234" mass="26119">MTVTIRNPRTKYPRATLREPAPYGYVYVGATVDPPGRAPFVRRSAHRRDVLAALKAHASRLEELDTVVKATVYRAVLMPPAPGAPRFDAVVLIETTAPETIGDVRAAPEYRWLIEAAGETRVTTLRNVRRLGDVDKNRQGLFLFNHFKAEDPAVAARLWEHLAGWYAAETGLDNSTLLQPIGDAPYTLVNHARWDHGLARFALHQFTKPSFLTFVRANLRANGIQAMPVLYKLA</sequence>
<protein>
    <recommendedName>
        <fullName evidence="3">GIY-YIG nuclease family protein</fullName>
    </recommendedName>
</protein>
<keyword evidence="2" id="KW-1185">Reference proteome</keyword>
<comment type="caution">
    <text evidence="1">The sequence shown here is derived from an EMBL/GenBank/DDBJ whole genome shotgun (WGS) entry which is preliminary data.</text>
</comment>
<reference evidence="1 2" key="1">
    <citation type="submission" date="2023-11" db="EMBL/GenBank/DDBJ databases">
        <title>Actinomadura monticuli sp. nov., isolated from volcanic ash.</title>
        <authorList>
            <person name="Lee S.D."/>
            <person name="Yang H."/>
            <person name="Kim I.S."/>
        </authorList>
    </citation>
    <scope>NUCLEOTIDE SEQUENCE [LARGE SCALE GENOMIC DNA]</scope>
    <source>
        <strain evidence="1 2">DSM 45346</strain>
    </source>
</reference>
<name>A0ABV4QR24_9ACTN</name>
<dbReference type="EMBL" id="JAXCEH010000002">
    <property type="protein sequence ID" value="MFA1553025.1"/>
    <property type="molecule type" value="Genomic_DNA"/>
</dbReference>
<evidence type="ECO:0000313" key="1">
    <source>
        <dbReference type="EMBL" id="MFA1553025.1"/>
    </source>
</evidence>
<accession>A0ABV4QR24</accession>
<organism evidence="1 2">
    <name type="scientific">Actinomadura chokoriensis</name>
    <dbReference type="NCBI Taxonomy" id="454156"/>
    <lineage>
        <taxon>Bacteria</taxon>
        <taxon>Bacillati</taxon>
        <taxon>Actinomycetota</taxon>
        <taxon>Actinomycetes</taxon>
        <taxon>Streptosporangiales</taxon>
        <taxon>Thermomonosporaceae</taxon>
        <taxon>Actinomadura</taxon>
    </lineage>
</organism>
<proteinExistence type="predicted"/>